<comment type="caution">
    <text evidence="2">The sequence shown here is derived from an EMBL/GenBank/DDBJ whole genome shotgun (WGS) entry which is preliminary data.</text>
</comment>
<keyword evidence="1" id="KW-0812">Transmembrane</keyword>
<organism evidence="2 3">
    <name type="scientific">Kribbella speibonae</name>
    <dbReference type="NCBI Taxonomy" id="1572660"/>
    <lineage>
        <taxon>Bacteria</taxon>
        <taxon>Bacillati</taxon>
        <taxon>Actinomycetota</taxon>
        <taxon>Actinomycetes</taxon>
        <taxon>Propionibacteriales</taxon>
        <taxon>Kribbellaceae</taxon>
        <taxon>Kribbella</taxon>
    </lineage>
</organism>
<evidence type="ECO:0000313" key="2">
    <source>
        <dbReference type="EMBL" id="TCC36487.1"/>
    </source>
</evidence>
<evidence type="ECO:0000256" key="1">
    <source>
        <dbReference type="SAM" id="Phobius"/>
    </source>
</evidence>
<dbReference type="EMBL" id="SJKC01000003">
    <property type="protein sequence ID" value="TCC36487.1"/>
    <property type="molecule type" value="Genomic_DNA"/>
</dbReference>
<keyword evidence="1" id="KW-0472">Membrane</keyword>
<feature type="transmembrane region" description="Helical" evidence="1">
    <location>
        <begin position="64"/>
        <end position="82"/>
    </location>
</feature>
<reference evidence="2 3" key="1">
    <citation type="submission" date="2019-02" db="EMBL/GenBank/DDBJ databases">
        <title>Kribbella capetownensis sp. nov. and Kribbella speibonae sp. nov., isolated from soil.</title>
        <authorList>
            <person name="Curtis S.M."/>
            <person name="Norton I."/>
            <person name="Everest G.J."/>
            <person name="Meyers P.R."/>
        </authorList>
    </citation>
    <scope>NUCLEOTIDE SEQUENCE [LARGE SCALE GENOMIC DNA]</scope>
    <source>
        <strain evidence="2 3">YM55</strain>
    </source>
</reference>
<feature type="transmembrane region" description="Helical" evidence="1">
    <location>
        <begin position="20"/>
        <end position="43"/>
    </location>
</feature>
<protein>
    <submittedName>
        <fullName evidence="2">Uncharacterized protein</fullName>
    </submittedName>
</protein>
<dbReference type="AlphaFoldDB" id="A0A4R0ITN2"/>
<name>A0A4R0ITN2_9ACTN</name>
<proteinExistence type="predicted"/>
<gene>
    <name evidence="2" type="ORF">E0H92_28070</name>
</gene>
<keyword evidence="1" id="KW-1133">Transmembrane helix</keyword>
<dbReference type="Proteomes" id="UP000294225">
    <property type="component" value="Unassembled WGS sequence"/>
</dbReference>
<evidence type="ECO:0000313" key="3">
    <source>
        <dbReference type="Proteomes" id="UP000294225"/>
    </source>
</evidence>
<sequence length="254" mass="28154">MPHIQFRSPGHHLFVQCCRLPVSFAFHVLAAAWIIPQLIAAVCMRRTTYSKRGTPVKPSSRSKIVVAILVIVGVIALVWILIARWQSPDRQTGTPNSGGTVIPGETPVQLEAWRPPTTTDPREYAIAYARAIWTYDTAEHSYVDWQNAVGLFADPTSAALQVAKSLLPQWTEWDQLQSREARAVVGGITAEVTPELQAMVNRSQAPRGWHAYVVHGKQTVITDTDTRFLDRWAAVAVVCTPTCKFWSATSQVSP</sequence>
<accession>A0A4R0ITN2</accession>
<dbReference type="RefSeq" id="WP_131498312.1">
    <property type="nucleotide sequence ID" value="NZ_SJKC01000003.1"/>
</dbReference>